<dbReference type="InterPro" id="IPR039758">
    <property type="entry name" value="NAGK-like"/>
</dbReference>
<evidence type="ECO:0000313" key="2">
    <source>
        <dbReference type="EMBL" id="PSM38922.1"/>
    </source>
</evidence>
<dbReference type="Pfam" id="PF01869">
    <property type="entry name" value="BcrAD_BadFG"/>
    <property type="match status" value="1"/>
</dbReference>
<dbReference type="SUPFAM" id="SSF53067">
    <property type="entry name" value="Actin-like ATPase domain"/>
    <property type="match status" value="2"/>
</dbReference>
<keyword evidence="2" id="KW-0808">Transferase</keyword>
<dbReference type="GO" id="GO:0045127">
    <property type="term" value="F:N-acetylglucosamine kinase activity"/>
    <property type="evidence" value="ECO:0007669"/>
    <property type="project" value="InterPro"/>
</dbReference>
<dbReference type="OrthoDB" id="8701357at2"/>
<name>A0A2P8PY50_9ACTN</name>
<reference evidence="2 3" key="1">
    <citation type="submission" date="2018-03" db="EMBL/GenBank/DDBJ databases">
        <title>Streptomyces dioscori sp. nov., a novel endophytic actinobacterium isolated from bulbil of Dioscorea bulbifera L.</title>
        <authorList>
            <person name="Zhikuan W."/>
        </authorList>
    </citation>
    <scope>NUCLEOTIDE SEQUENCE [LARGE SCALE GENOMIC DNA]</scope>
    <source>
        <strain evidence="2 3">A217</strain>
    </source>
</reference>
<dbReference type="InterPro" id="IPR002731">
    <property type="entry name" value="ATPase_BadF"/>
</dbReference>
<comment type="caution">
    <text evidence="2">The sequence shown here is derived from an EMBL/GenBank/DDBJ whole genome shotgun (WGS) entry which is preliminary data.</text>
</comment>
<evidence type="ECO:0000259" key="1">
    <source>
        <dbReference type="Pfam" id="PF01869"/>
    </source>
</evidence>
<proteinExistence type="predicted"/>
<accession>A0A2P8PY50</accession>
<protein>
    <submittedName>
        <fullName evidence="2">N-acetylglucosamine kinase</fullName>
    </submittedName>
</protein>
<sequence length="335" mass="35569">MFLGVDGGGTKTAFCMVDRSGQVVARAQAASSYYFSHGIELVERVLKEGVEAVCTAAGLAPADIEYAFFGLPGYGEAARDLPVLNATPRAVLGHDRYACDNDMVCGWAGSLGAVDGINVISGTGSMTYGERLGRGVRIGGWSEMFGDEGSAHWIAIRGLNAFSRMGDGRLPEGPLAEVFRRHLHLASDLDVIDVVHNQWQGDRSRIAALSRSVAEAAALGDAVAAEILTDAGRELALLVDVTRERLEFGPDETVPVSYSGGTFGAHLVLEAFTTGLRNSGLRNRPAHYELRHPLYEPVVGAALYAAKLAGTPLDQPALDTLRLASRTPASGEDDR</sequence>
<dbReference type="AlphaFoldDB" id="A0A2P8PY50"/>
<keyword evidence="3" id="KW-1185">Reference proteome</keyword>
<gene>
    <name evidence="2" type="ORF">C6Y14_33345</name>
</gene>
<dbReference type="Proteomes" id="UP000240429">
    <property type="component" value="Unassembled WGS sequence"/>
</dbReference>
<dbReference type="EMBL" id="PYBJ01000027">
    <property type="protein sequence ID" value="PSM38922.1"/>
    <property type="molecule type" value="Genomic_DNA"/>
</dbReference>
<dbReference type="PANTHER" id="PTHR12862:SF0">
    <property type="entry name" value="N-ACETYL-D-GLUCOSAMINE KINASE"/>
    <property type="match status" value="1"/>
</dbReference>
<evidence type="ECO:0000313" key="3">
    <source>
        <dbReference type="Proteomes" id="UP000240429"/>
    </source>
</evidence>
<keyword evidence="2" id="KW-0418">Kinase</keyword>
<dbReference type="CDD" id="cd24007">
    <property type="entry name" value="ASKHA_NBD_eukNAGK-like"/>
    <property type="match status" value="1"/>
</dbReference>
<dbReference type="PANTHER" id="PTHR12862">
    <property type="entry name" value="BADF TYPE ATPASE DOMAIN-CONTAINING PROTEIN"/>
    <property type="match status" value="1"/>
</dbReference>
<dbReference type="RefSeq" id="WP_107020619.1">
    <property type="nucleotide sequence ID" value="NZ_KZ679053.1"/>
</dbReference>
<organism evidence="2 3">
    <name type="scientific">Streptomyces dioscori</name>
    <dbReference type="NCBI Taxonomy" id="2109333"/>
    <lineage>
        <taxon>Bacteria</taxon>
        <taxon>Bacillati</taxon>
        <taxon>Actinomycetota</taxon>
        <taxon>Actinomycetes</taxon>
        <taxon>Kitasatosporales</taxon>
        <taxon>Streptomycetaceae</taxon>
        <taxon>Streptomyces</taxon>
        <taxon>Streptomyces aurantiacus group</taxon>
    </lineage>
</organism>
<dbReference type="Gene3D" id="3.30.420.40">
    <property type="match status" value="2"/>
</dbReference>
<feature type="domain" description="ATPase BadF/BadG/BcrA/BcrD type" evidence="1">
    <location>
        <begin position="3"/>
        <end position="305"/>
    </location>
</feature>
<dbReference type="InterPro" id="IPR043129">
    <property type="entry name" value="ATPase_NBD"/>
</dbReference>